<reference evidence="1" key="1">
    <citation type="journal article" date="2019" name="bioRxiv">
        <title>The Genome of the Zebra Mussel, Dreissena polymorpha: A Resource for Invasive Species Research.</title>
        <authorList>
            <person name="McCartney M.A."/>
            <person name="Auch B."/>
            <person name="Kono T."/>
            <person name="Mallez S."/>
            <person name="Zhang Y."/>
            <person name="Obille A."/>
            <person name="Becker A."/>
            <person name="Abrahante J.E."/>
            <person name="Garbe J."/>
            <person name="Badalamenti J.P."/>
            <person name="Herman A."/>
            <person name="Mangelson H."/>
            <person name="Liachko I."/>
            <person name="Sullivan S."/>
            <person name="Sone E.D."/>
            <person name="Koren S."/>
            <person name="Silverstein K.A.T."/>
            <person name="Beckman K.B."/>
            <person name="Gohl D.M."/>
        </authorList>
    </citation>
    <scope>NUCLEOTIDE SEQUENCE</scope>
    <source>
        <strain evidence="1">Duluth1</strain>
        <tissue evidence="1">Whole animal</tissue>
    </source>
</reference>
<dbReference type="Proteomes" id="UP000828390">
    <property type="component" value="Unassembled WGS sequence"/>
</dbReference>
<sequence>MKSKPNKSAFEFIRNKARKTLTTSFESLLTNVHHKTEEVKEVFRHRSGTNENEGGSFSRSLVGDVVGLPCIESFKM</sequence>
<keyword evidence="2" id="KW-1185">Reference proteome</keyword>
<dbReference type="EMBL" id="JAIWYP010000004">
    <property type="protein sequence ID" value="KAH3831259.1"/>
    <property type="molecule type" value="Genomic_DNA"/>
</dbReference>
<dbReference type="AlphaFoldDB" id="A0A9D4K1R0"/>
<proteinExistence type="predicted"/>
<name>A0A9D4K1R0_DREPO</name>
<reference evidence="1" key="2">
    <citation type="submission" date="2020-11" db="EMBL/GenBank/DDBJ databases">
        <authorList>
            <person name="McCartney M.A."/>
            <person name="Auch B."/>
            <person name="Kono T."/>
            <person name="Mallez S."/>
            <person name="Becker A."/>
            <person name="Gohl D.M."/>
            <person name="Silverstein K.A.T."/>
            <person name="Koren S."/>
            <person name="Bechman K.B."/>
            <person name="Herman A."/>
            <person name="Abrahante J.E."/>
            <person name="Garbe J."/>
        </authorList>
    </citation>
    <scope>NUCLEOTIDE SEQUENCE</scope>
    <source>
        <strain evidence="1">Duluth1</strain>
        <tissue evidence="1">Whole animal</tissue>
    </source>
</reference>
<organism evidence="1 2">
    <name type="scientific">Dreissena polymorpha</name>
    <name type="common">Zebra mussel</name>
    <name type="synonym">Mytilus polymorpha</name>
    <dbReference type="NCBI Taxonomy" id="45954"/>
    <lineage>
        <taxon>Eukaryota</taxon>
        <taxon>Metazoa</taxon>
        <taxon>Spiralia</taxon>
        <taxon>Lophotrochozoa</taxon>
        <taxon>Mollusca</taxon>
        <taxon>Bivalvia</taxon>
        <taxon>Autobranchia</taxon>
        <taxon>Heteroconchia</taxon>
        <taxon>Euheterodonta</taxon>
        <taxon>Imparidentia</taxon>
        <taxon>Neoheterodontei</taxon>
        <taxon>Myida</taxon>
        <taxon>Dreissenoidea</taxon>
        <taxon>Dreissenidae</taxon>
        <taxon>Dreissena</taxon>
    </lineage>
</organism>
<accession>A0A9D4K1R0</accession>
<protein>
    <submittedName>
        <fullName evidence="1">Uncharacterized protein</fullName>
    </submittedName>
</protein>
<evidence type="ECO:0000313" key="1">
    <source>
        <dbReference type="EMBL" id="KAH3831259.1"/>
    </source>
</evidence>
<comment type="caution">
    <text evidence="1">The sequence shown here is derived from an EMBL/GenBank/DDBJ whole genome shotgun (WGS) entry which is preliminary data.</text>
</comment>
<evidence type="ECO:0000313" key="2">
    <source>
        <dbReference type="Proteomes" id="UP000828390"/>
    </source>
</evidence>
<gene>
    <name evidence="1" type="ORF">DPMN_104521</name>
</gene>